<dbReference type="GO" id="GO:0000225">
    <property type="term" value="F:N-acetylglucosaminylphosphatidylinositol deacetylase activity"/>
    <property type="evidence" value="ECO:0007669"/>
    <property type="project" value="UniProtKB-EC"/>
</dbReference>
<evidence type="ECO:0000256" key="7">
    <source>
        <dbReference type="ARBA" id="ARBA00022801"/>
    </source>
</evidence>
<comment type="pathway">
    <text evidence="2">Glycolipid biosynthesis; glycosylphosphatidylinositol-anchor biosynthesis.</text>
</comment>
<dbReference type="OrthoDB" id="440160at2759"/>
<dbReference type="EC" id="3.5.1.89" evidence="4"/>
<comment type="catalytic activity">
    <reaction evidence="14">
        <text>a 6-(N-acetyl-alpha-D-glucosaminyl)-1-(1,2-diacyl-sn-glycero-3-phospho)-1D-myo-inositol + H2O = a 6-(alpha-D-glucosaminyl)-1-(1,2-diacyl-sn-glycero-3-phospho)-1D-myo-inositol + acetate</text>
        <dbReference type="Rhea" id="RHEA:11660"/>
        <dbReference type="ChEBI" id="CHEBI:15377"/>
        <dbReference type="ChEBI" id="CHEBI:30089"/>
        <dbReference type="ChEBI" id="CHEBI:57265"/>
        <dbReference type="ChEBI" id="CHEBI:57997"/>
        <dbReference type="EC" id="3.5.1.89"/>
    </reaction>
    <physiologicalReaction direction="left-to-right" evidence="14">
        <dbReference type="Rhea" id="RHEA:11661"/>
    </physiologicalReaction>
</comment>
<evidence type="ECO:0000256" key="13">
    <source>
        <dbReference type="ARBA" id="ARBA00078401"/>
    </source>
</evidence>
<evidence type="ECO:0000256" key="8">
    <source>
        <dbReference type="ARBA" id="ARBA00022824"/>
    </source>
</evidence>
<accession>A0A8T1SER3</accession>
<feature type="transmembrane region" description="Helical" evidence="15">
    <location>
        <begin position="72"/>
        <end position="98"/>
    </location>
</feature>
<organism evidence="16 17">
    <name type="scientific">Chelydra serpentina</name>
    <name type="common">Snapping turtle</name>
    <name type="synonym">Testudo serpentina</name>
    <dbReference type="NCBI Taxonomy" id="8475"/>
    <lineage>
        <taxon>Eukaryota</taxon>
        <taxon>Metazoa</taxon>
        <taxon>Chordata</taxon>
        <taxon>Craniata</taxon>
        <taxon>Vertebrata</taxon>
        <taxon>Euteleostomi</taxon>
        <taxon>Archelosauria</taxon>
        <taxon>Testudinata</taxon>
        <taxon>Testudines</taxon>
        <taxon>Cryptodira</taxon>
        <taxon>Durocryptodira</taxon>
        <taxon>Americhelydia</taxon>
        <taxon>Chelydroidea</taxon>
        <taxon>Chelydridae</taxon>
        <taxon>Chelydra</taxon>
    </lineage>
</organism>
<evidence type="ECO:0000256" key="1">
    <source>
        <dbReference type="ARBA" id="ARBA00004389"/>
    </source>
</evidence>
<sequence length="337" mass="37278">ESFLGGVPARGSFSPPQGGTWWASSGAVKEESESCVLSLSLPPGFTPLLREKPFPAAEPFCHSSLFPPGTTWFLPVSVAMALAPLGSLLAALLALMWLGSRWLRRRGAGWGHRTLCAAGPARADDVRALIVTAHPDDEAMFFAPTILSLGRFRAQLWLLCCSSGNYYNQGEIRKKELVQSCAVLGIPPSNVTVIDHRDLPDDPAVEWDTHLLSTFVIKHIETNNINLLITFDAGGVSGHANHIALYAALRYLHSEGKLPEGCRVLMLKSVNFLRKYISILDVPISCLQSQDVLFILTKEESEQAKRAMRCHHSQLLWFRHTYILFSRFMVINSLCLL</sequence>
<keyword evidence="17" id="KW-1185">Reference proteome</keyword>
<evidence type="ECO:0000256" key="2">
    <source>
        <dbReference type="ARBA" id="ARBA00004687"/>
    </source>
</evidence>
<evidence type="ECO:0000256" key="6">
    <source>
        <dbReference type="ARBA" id="ARBA00022692"/>
    </source>
</evidence>
<evidence type="ECO:0000256" key="11">
    <source>
        <dbReference type="ARBA" id="ARBA00060114"/>
    </source>
</evidence>
<comment type="similarity">
    <text evidence="3">Belongs to the PIGL family.</text>
</comment>
<keyword evidence="10 15" id="KW-0472">Membrane</keyword>
<dbReference type="Gene3D" id="3.40.50.10320">
    <property type="entry name" value="LmbE-like"/>
    <property type="match status" value="1"/>
</dbReference>
<keyword evidence="8" id="KW-0256">Endoplasmic reticulum</keyword>
<gene>
    <name evidence="16" type="primary">PIGL</name>
    <name evidence="16" type="ORF">G0U57_010604</name>
</gene>
<evidence type="ECO:0000256" key="4">
    <source>
        <dbReference type="ARBA" id="ARBA00012176"/>
    </source>
</evidence>
<dbReference type="InterPro" id="IPR024078">
    <property type="entry name" value="LmbE-like_dom_sf"/>
</dbReference>
<dbReference type="SUPFAM" id="SSF102588">
    <property type="entry name" value="LmbE-like"/>
    <property type="match status" value="1"/>
</dbReference>
<comment type="caution">
    <text evidence="16">The sequence shown here is derived from an EMBL/GenBank/DDBJ whole genome shotgun (WGS) entry which is preliminary data.</text>
</comment>
<evidence type="ECO:0000256" key="5">
    <source>
        <dbReference type="ARBA" id="ARBA00022502"/>
    </source>
</evidence>
<dbReference type="GO" id="GO:0006506">
    <property type="term" value="P:GPI anchor biosynthetic process"/>
    <property type="evidence" value="ECO:0007669"/>
    <property type="project" value="UniProtKB-KW"/>
</dbReference>
<dbReference type="FunFam" id="3.40.50.10320:FF:000002">
    <property type="entry name" value="Probable N-acetylglucosaminyl-phosphatidylinositol de-N-acetylase"/>
    <property type="match status" value="1"/>
</dbReference>
<evidence type="ECO:0000313" key="16">
    <source>
        <dbReference type="EMBL" id="KAG6927113.1"/>
    </source>
</evidence>
<dbReference type="AlphaFoldDB" id="A0A8T1SER3"/>
<dbReference type="GO" id="GO:0005789">
    <property type="term" value="C:endoplasmic reticulum membrane"/>
    <property type="evidence" value="ECO:0007669"/>
    <property type="project" value="UniProtKB-SubCell"/>
</dbReference>
<name>A0A8T1SER3_CHESE</name>
<keyword evidence="6 15" id="KW-0812">Transmembrane</keyword>
<keyword evidence="7" id="KW-0378">Hydrolase</keyword>
<evidence type="ECO:0000256" key="10">
    <source>
        <dbReference type="ARBA" id="ARBA00023136"/>
    </source>
</evidence>
<dbReference type="InterPro" id="IPR003737">
    <property type="entry name" value="GlcNAc_PI_deacetylase-related"/>
</dbReference>
<evidence type="ECO:0000256" key="15">
    <source>
        <dbReference type="SAM" id="Phobius"/>
    </source>
</evidence>
<proteinExistence type="inferred from homology"/>
<dbReference type="Proteomes" id="UP000765507">
    <property type="component" value="Unassembled WGS sequence"/>
</dbReference>
<protein>
    <recommendedName>
        <fullName evidence="12">N-acetylglucosaminyl-phosphatidylinositol de-N-acetylase</fullName>
        <ecNumber evidence="4">3.5.1.89</ecNumber>
    </recommendedName>
    <alternativeName>
        <fullName evidence="13">Phosphatidylinositol-glycan biosynthesis class L protein</fullName>
    </alternativeName>
</protein>
<reference evidence="16 17" key="1">
    <citation type="journal article" date="2020" name="G3 (Bethesda)">
        <title>Draft Genome of the Common Snapping Turtle, Chelydra serpentina, a Model for Phenotypic Plasticity in Reptiles.</title>
        <authorList>
            <person name="Das D."/>
            <person name="Singh S.K."/>
            <person name="Bierstedt J."/>
            <person name="Erickson A."/>
            <person name="Galli G.L.J."/>
            <person name="Crossley D.A. 2nd"/>
            <person name="Rhen T."/>
        </authorList>
    </citation>
    <scope>NUCLEOTIDE SEQUENCE [LARGE SCALE GENOMIC DNA]</scope>
    <source>
        <strain evidence="16">KW</strain>
    </source>
</reference>
<keyword evidence="5" id="KW-0337">GPI-anchor biosynthesis</keyword>
<evidence type="ECO:0000256" key="14">
    <source>
        <dbReference type="ARBA" id="ARBA00093245"/>
    </source>
</evidence>
<evidence type="ECO:0000256" key="3">
    <source>
        <dbReference type="ARBA" id="ARBA00006066"/>
    </source>
</evidence>
<evidence type="ECO:0000256" key="9">
    <source>
        <dbReference type="ARBA" id="ARBA00022989"/>
    </source>
</evidence>
<feature type="non-terminal residue" evidence="16">
    <location>
        <position position="337"/>
    </location>
</feature>
<dbReference type="PANTHER" id="PTHR12993">
    <property type="entry name" value="N-ACETYLGLUCOSAMINYL-PHOSPHATIDYLINOSITOL DE-N-ACETYLASE-RELATED"/>
    <property type="match status" value="1"/>
</dbReference>
<comment type="function">
    <text evidence="11">Catalyzes the second step of glycosylphosphatidylinositol (GPI) biosynthesis, which is the de-N-acetylation of N-acetylglucosaminyl-phosphatidylinositol.</text>
</comment>
<comment type="subcellular location">
    <subcellularLocation>
        <location evidence="1">Endoplasmic reticulum membrane</location>
        <topology evidence="1">Single-pass membrane protein</topology>
    </subcellularLocation>
</comment>
<dbReference type="PANTHER" id="PTHR12993:SF11">
    <property type="entry name" value="N-ACETYLGLUCOSAMINYL-PHOSPHATIDYLINOSITOL DE-N-ACETYLASE"/>
    <property type="match status" value="1"/>
</dbReference>
<dbReference type="EMBL" id="JAHGAV010000280">
    <property type="protein sequence ID" value="KAG6927113.1"/>
    <property type="molecule type" value="Genomic_DNA"/>
</dbReference>
<evidence type="ECO:0000256" key="12">
    <source>
        <dbReference type="ARBA" id="ARBA00070167"/>
    </source>
</evidence>
<dbReference type="Pfam" id="PF02585">
    <property type="entry name" value="PIG-L"/>
    <property type="match status" value="1"/>
</dbReference>
<evidence type="ECO:0000313" key="17">
    <source>
        <dbReference type="Proteomes" id="UP000765507"/>
    </source>
</evidence>
<keyword evidence="9 15" id="KW-1133">Transmembrane helix</keyword>